<dbReference type="PANTHER" id="PTHR14969">
    <property type="entry name" value="SPHINGOSINE-1-PHOSPHATE PHOSPHOHYDROLASE"/>
    <property type="match status" value="1"/>
</dbReference>
<dbReference type="EMBL" id="CAUYUE010000013">
    <property type="protein sequence ID" value="CAK0785820.1"/>
    <property type="molecule type" value="Genomic_DNA"/>
</dbReference>
<evidence type="ECO:0000259" key="2">
    <source>
        <dbReference type="Pfam" id="PF01569"/>
    </source>
</evidence>
<organism evidence="3 4">
    <name type="scientific">Coccomyxa viridis</name>
    <dbReference type="NCBI Taxonomy" id="1274662"/>
    <lineage>
        <taxon>Eukaryota</taxon>
        <taxon>Viridiplantae</taxon>
        <taxon>Chlorophyta</taxon>
        <taxon>core chlorophytes</taxon>
        <taxon>Trebouxiophyceae</taxon>
        <taxon>Trebouxiophyceae incertae sedis</taxon>
        <taxon>Coccomyxaceae</taxon>
        <taxon>Coccomyxa</taxon>
    </lineage>
</organism>
<keyword evidence="4" id="KW-1185">Reference proteome</keyword>
<dbReference type="InterPro" id="IPR036938">
    <property type="entry name" value="PAP2/HPO_sf"/>
</dbReference>
<dbReference type="Gene3D" id="1.20.144.10">
    <property type="entry name" value="Phosphatidic acid phosphatase type 2/haloperoxidase"/>
    <property type="match status" value="1"/>
</dbReference>
<dbReference type="PANTHER" id="PTHR14969:SF13">
    <property type="entry name" value="AT30094P"/>
    <property type="match status" value="1"/>
</dbReference>
<evidence type="ECO:0000313" key="4">
    <source>
        <dbReference type="Proteomes" id="UP001314263"/>
    </source>
</evidence>
<feature type="transmembrane region" description="Helical" evidence="1">
    <location>
        <begin position="348"/>
        <end position="369"/>
    </location>
</feature>
<keyword evidence="1" id="KW-0472">Membrane</keyword>
<proteinExistence type="predicted"/>
<keyword evidence="1" id="KW-0812">Transmembrane</keyword>
<comment type="caution">
    <text evidence="3">The sequence shown here is derived from an EMBL/GenBank/DDBJ whole genome shotgun (WGS) entry which is preliminary data.</text>
</comment>
<sequence>MLTGKLGARDSGFAPKRNIHWQHKLHSIRAFHSMSTPERQQNRNGVVIRASESDAKLDQRLQADVEDTHNGNGSPILEPESVSIDNKSSVARACSQAVDGLDKLLSSDEPQSQPLRHRSKALRALDLAGNPILMLVSALLFSLIAWDIFGSSLDAHIRSFHLLPHYVDWPVHAWVKGTFNPMLREMAAEKLVSNLPIFLGSAGWLACAVTAIAQNPARGSRGVGIGVVALWAISGVGSGRNDVLVVDVLKHIFKRIRPSDINQSYAFPSGHTTSAVFILGTLLFVILPLCVAGPEGDTEGGNLTEREGRALDRLVERIQDSAIVLWLLGGGMTAIGRVFADVHWVSDTLAGACLGVFLTGAAANLGKALRSRPGRVK</sequence>
<feature type="transmembrane region" description="Helical" evidence="1">
    <location>
        <begin position="191"/>
        <end position="213"/>
    </location>
</feature>
<dbReference type="GO" id="GO:0042392">
    <property type="term" value="F:sphingosine-1-phosphate phosphatase activity"/>
    <property type="evidence" value="ECO:0007669"/>
    <property type="project" value="TreeGrafter"/>
</dbReference>
<evidence type="ECO:0000256" key="1">
    <source>
        <dbReference type="SAM" id="Phobius"/>
    </source>
</evidence>
<dbReference type="SUPFAM" id="SSF48317">
    <property type="entry name" value="Acid phosphatase/Vanadium-dependent haloperoxidase"/>
    <property type="match status" value="1"/>
</dbReference>
<feature type="domain" description="Phosphatidic acid phosphatase type 2/haloperoxidase" evidence="2">
    <location>
        <begin position="243"/>
        <end position="363"/>
    </location>
</feature>
<evidence type="ECO:0000313" key="3">
    <source>
        <dbReference type="EMBL" id="CAK0785820.1"/>
    </source>
</evidence>
<dbReference type="Proteomes" id="UP001314263">
    <property type="component" value="Unassembled WGS sequence"/>
</dbReference>
<dbReference type="InterPro" id="IPR000326">
    <property type="entry name" value="PAP2/HPO"/>
</dbReference>
<accession>A0AAV1IHX9</accession>
<dbReference type="Pfam" id="PF01569">
    <property type="entry name" value="PAP2"/>
    <property type="match status" value="1"/>
</dbReference>
<reference evidence="3 4" key="1">
    <citation type="submission" date="2023-10" db="EMBL/GenBank/DDBJ databases">
        <authorList>
            <person name="Maclean D."/>
            <person name="Macfadyen A."/>
        </authorList>
    </citation>
    <scope>NUCLEOTIDE SEQUENCE [LARGE SCALE GENOMIC DNA]</scope>
</reference>
<feature type="transmembrane region" description="Helical" evidence="1">
    <location>
        <begin position="323"/>
        <end position="342"/>
    </location>
</feature>
<name>A0AAV1IHX9_9CHLO</name>
<keyword evidence="1" id="KW-1133">Transmembrane helix</keyword>
<protein>
    <recommendedName>
        <fullName evidence="2">Phosphatidic acid phosphatase type 2/haloperoxidase domain-containing protein</fullName>
    </recommendedName>
</protein>
<dbReference type="AlphaFoldDB" id="A0AAV1IHX9"/>
<gene>
    <name evidence="3" type="ORF">CVIRNUC_009032</name>
</gene>
<feature type="transmembrane region" description="Helical" evidence="1">
    <location>
        <begin position="124"/>
        <end position="146"/>
    </location>
</feature>